<reference evidence="4" key="2">
    <citation type="submission" date="2013-12" db="EMBL/GenBank/DDBJ databases">
        <authorList>
            <person name="Yu Y."/>
            <person name="Lee S."/>
            <person name="de Baynast K."/>
            <person name="Wissotski M."/>
            <person name="Liu L."/>
            <person name="Talag J."/>
            <person name="Goicoechea J."/>
            <person name="Angelova A."/>
            <person name="Jetty R."/>
            <person name="Kudrna D."/>
            <person name="Golser W."/>
            <person name="Rivera L."/>
            <person name="Zhang J."/>
            <person name="Wing R."/>
        </authorList>
    </citation>
    <scope>NUCLEOTIDE SEQUENCE</scope>
</reference>
<protein>
    <submittedName>
        <fullName evidence="3">Uncharacterized protein</fullName>
    </submittedName>
</protein>
<sequence length="112" mass="12289">MATFTERTRLLAALLVIVSAVIMSFSVDVCHGAREGGTFSRPDQAEQPGYYGRRSTDPYYPEPFKPGRIVCIRSPCPGPYLPRHYPYRSTPPKSSSPSPPPPAPEKGEISPP</sequence>
<keyword evidence="2" id="KW-0732">Signal</keyword>
<reference evidence="3" key="3">
    <citation type="submission" date="2015-04" db="UniProtKB">
        <authorList>
            <consortium name="EnsemblPlants"/>
        </authorList>
    </citation>
    <scope>IDENTIFICATION</scope>
</reference>
<proteinExistence type="predicted"/>
<reference evidence="3 4" key="1">
    <citation type="submission" date="2012-08" db="EMBL/GenBank/DDBJ databases">
        <title>Oryza genome evolution.</title>
        <authorList>
            <person name="Wing R.A."/>
        </authorList>
    </citation>
    <scope>NUCLEOTIDE SEQUENCE</scope>
</reference>
<feature type="region of interest" description="Disordered" evidence="1">
    <location>
        <begin position="83"/>
        <end position="112"/>
    </location>
</feature>
<feature type="compositionally biased region" description="Low complexity" evidence="1">
    <location>
        <begin position="87"/>
        <end position="96"/>
    </location>
</feature>
<keyword evidence="4" id="KW-1185">Reference proteome</keyword>
<dbReference type="AlphaFoldDB" id="A0A0D9WRP1"/>
<name>A0A0D9WRP1_9ORYZ</name>
<evidence type="ECO:0000313" key="3">
    <source>
        <dbReference type="EnsemblPlants" id="LPERR06G16440.1"/>
    </source>
</evidence>
<dbReference type="Gramene" id="LPERR06G16440.1">
    <property type="protein sequence ID" value="LPERR06G16440.1"/>
    <property type="gene ID" value="LPERR06G16440"/>
</dbReference>
<dbReference type="EnsemblPlants" id="LPERR06G16440.1">
    <property type="protein sequence ID" value="LPERR06G16440.1"/>
    <property type="gene ID" value="LPERR06G16440"/>
</dbReference>
<organism evidence="3 4">
    <name type="scientific">Leersia perrieri</name>
    <dbReference type="NCBI Taxonomy" id="77586"/>
    <lineage>
        <taxon>Eukaryota</taxon>
        <taxon>Viridiplantae</taxon>
        <taxon>Streptophyta</taxon>
        <taxon>Embryophyta</taxon>
        <taxon>Tracheophyta</taxon>
        <taxon>Spermatophyta</taxon>
        <taxon>Magnoliopsida</taxon>
        <taxon>Liliopsida</taxon>
        <taxon>Poales</taxon>
        <taxon>Poaceae</taxon>
        <taxon>BOP clade</taxon>
        <taxon>Oryzoideae</taxon>
        <taxon>Oryzeae</taxon>
        <taxon>Oryzinae</taxon>
        <taxon>Leersia</taxon>
    </lineage>
</organism>
<evidence type="ECO:0000313" key="4">
    <source>
        <dbReference type="Proteomes" id="UP000032180"/>
    </source>
</evidence>
<feature type="region of interest" description="Disordered" evidence="1">
    <location>
        <begin position="33"/>
        <end position="59"/>
    </location>
</feature>
<evidence type="ECO:0000256" key="1">
    <source>
        <dbReference type="SAM" id="MobiDB-lite"/>
    </source>
</evidence>
<dbReference type="HOGENOM" id="CLU_2137687_0_0_1"/>
<evidence type="ECO:0000256" key="2">
    <source>
        <dbReference type="SAM" id="SignalP"/>
    </source>
</evidence>
<feature type="chain" id="PRO_5002349118" evidence="2">
    <location>
        <begin position="27"/>
        <end position="112"/>
    </location>
</feature>
<feature type="signal peptide" evidence="2">
    <location>
        <begin position="1"/>
        <end position="26"/>
    </location>
</feature>
<dbReference type="Proteomes" id="UP000032180">
    <property type="component" value="Chromosome 6"/>
</dbReference>
<accession>A0A0D9WRP1</accession>